<keyword evidence="13" id="KW-0418">Kinase</keyword>
<feature type="domain" description="Protein kinase" evidence="25">
    <location>
        <begin position="345"/>
        <end position="616"/>
    </location>
</feature>
<evidence type="ECO:0000313" key="27">
    <source>
        <dbReference type="Proteomes" id="UP000027138"/>
    </source>
</evidence>
<feature type="binding site" evidence="22">
    <location>
        <position position="374"/>
    </location>
    <ligand>
        <name>ATP</name>
        <dbReference type="ChEBI" id="CHEBI:30616"/>
    </ligand>
</feature>
<evidence type="ECO:0000256" key="23">
    <source>
        <dbReference type="SAM" id="Phobius"/>
    </source>
</evidence>
<feature type="signal peptide" evidence="24">
    <location>
        <begin position="1"/>
        <end position="17"/>
    </location>
</feature>
<dbReference type="InterPro" id="IPR001220">
    <property type="entry name" value="Legume_lectin_dom"/>
</dbReference>
<comment type="similarity">
    <text evidence="3">In the N-terminal section; belongs to the leguminous lectin family.</text>
</comment>
<sequence length="670" mass="74626">MCGIIFMLVMFNYLAFSGGNILDEFSFNGQLLQQDGGADLNSSNGLIKLTNDTSRIKGHVFYYNPIRFKNSSNSSLVSSFSTTFIFAIVPEYPKLGGHGFAFAISPSKEIPDGLPSQYLGLFNSANVGNDSNHIVAVEFDTVQDFEFGDINDNHVGIDINSLESVTAAPAGYYADNKFIEIDLASAKPLQVWVEYDGVDKILNVTIHPIHIKKPKLPLLSLNKDLSLYLYDHMYVGFSSSSGLLSSSHYILGWSFKMNGQAQDFDISHLPKVPGVGIEEGRYRKIQKMLAVILSLIGGTFLLILIFGVVLIYRKKKLIQVLEDWEVLYGPHRFTYKDLFTAAKGFKEKQLLGKGGFGRVYKGVLPSSNAQIAVKRISHESKQGMREFVAEIATIGRLRHPNLVRLLGYCRRKSQLYLVYDYMPNGSLDKFLYGQPNFILDWSQRFNIIKNVASALFYLHQQWVQVIIHRDIKPANVLLDNEMNARLGDFGLAKLCDHGFDPQTTRIAGTLGYIAPELARSGKASTATDIFAFGVFMLEIVCGRRPVNPRASSPEEIILMDWVMDCWDKGDILETVDYRIEKGYVIDEVELVLKLGLLCSHAVAAVRPSMASVMQFLDGVAPLPDNLSSIIKSREFNDVSTNEAGEPVDVSIEEISIPSITLTESFASHGR</sequence>
<dbReference type="InterPro" id="IPR019825">
    <property type="entry name" value="Lectin_legB_Mn/Ca_BS"/>
</dbReference>
<keyword evidence="15 22" id="KW-0067">ATP-binding</keyword>
<evidence type="ECO:0000256" key="7">
    <source>
        <dbReference type="ARBA" id="ARBA00022527"/>
    </source>
</evidence>
<organism evidence="26 27">
    <name type="scientific">Jatropha curcas</name>
    <name type="common">Barbados nut</name>
    <dbReference type="NCBI Taxonomy" id="180498"/>
    <lineage>
        <taxon>Eukaryota</taxon>
        <taxon>Viridiplantae</taxon>
        <taxon>Streptophyta</taxon>
        <taxon>Embryophyta</taxon>
        <taxon>Tracheophyta</taxon>
        <taxon>Spermatophyta</taxon>
        <taxon>Magnoliopsida</taxon>
        <taxon>eudicotyledons</taxon>
        <taxon>Gunneridae</taxon>
        <taxon>Pentapetalae</taxon>
        <taxon>rosids</taxon>
        <taxon>fabids</taxon>
        <taxon>Malpighiales</taxon>
        <taxon>Euphorbiaceae</taxon>
        <taxon>Crotonoideae</taxon>
        <taxon>Jatropheae</taxon>
        <taxon>Jatropha</taxon>
    </lineage>
</organism>
<comment type="catalytic activity">
    <reaction evidence="21">
        <text>L-seryl-[protein] + ATP = O-phospho-L-seryl-[protein] + ADP + H(+)</text>
        <dbReference type="Rhea" id="RHEA:17989"/>
        <dbReference type="Rhea" id="RHEA-COMP:9863"/>
        <dbReference type="Rhea" id="RHEA-COMP:11604"/>
        <dbReference type="ChEBI" id="CHEBI:15378"/>
        <dbReference type="ChEBI" id="CHEBI:29999"/>
        <dbReference type="ChEBI" id="CHEBI:30616"/>
        <dbReference type="ChEBI" id="CHEBI:83421"/>
        <dbReference type="ChEBI" id="CHEBI:456216"/>
        <dbReference type="EC" id="2.7.11.1"/>
    </reaction>
</comment>
<dbReference type="GO" id="GO:0005524">
    <property type="term" value="F:ATP binding"/>
    <property type="evidence" value="ECO:0007669"/>
    <property type="project" value="UniProtKB-UniRule"/>
</dbReference>
<evidence type="ECO:0000256" key="4">
    <source>
        <dbReference type="ARBA" id="ARBA00010217"/>
    </source>
</evidence>
<dbReference type="InterPro" id="IPR013320">
    <property type="entry name" value="ConA-like_dom_sf"/>
</dbReference>
<keyword evidence="12 22" id="KW-0547">Nucleotide-binding</keyword>
<comment type="catalytic activity">
    <reaction evidence="20">
        <text>L-threonyl-[protein] + ATP = O-phospho-L-threonyl-[protein] + ADP + H(+)</text>
        <dbReference type="Rhea" id="RHEA:46608"/>
        <dbReference type="Rhea" id="RHEA-COMP:11060"/>
        <dbReference type="Rhea" id="RHEA-COMP:11605"/>
        <dbReference type="ChEBI" id="CHEBI:15378"/>
        <dbReference type="ChEBI" id="CHEBI:30013"/>
        <dbReference type="ChEBI" id="CHEBI:30616"/>
        <dbReference type="ChEBI" id="CHEBI:61977"/>
        <dbReference type="ChEBI" id="CHEBI:456216"/>
        <dbReference type="EC" id="2.7.11.1"/>
    </reaction>
</comment>
<dbReference type="SUPFAM" id="SSF49899">
    <property type="entry name" value="Concanavalin A-like lectins/glucanases"/>
    <property type="match status" value="1"/>
</dbReference>
<dbReference type="FunFam" id="1.10.510.10:FF:000108">
    <property type="entry name" value="L-type lectin-domain containing receptor kinase S.4"/>
    <property type="match status" value="1"/>
</dbReference>
<keyword evidence="7" id="KW-0723">Serine/threonine-protein kinase</keyword>
<keyword evidence="10 24" id="KW-0732">Signal</keyword>
<dbReference type="GO" id="GO:0002229">
    <property type="term" value="P:defense response to oomycetes"/>
    <property type="evidence" value="ECO:0007669"/>
    <property type="project" value="UniProtKB-ARBA"/>
</dbReference>
<dbReference type="CDD" id="cd14066">
    <property type="entry name" value="STKc_IRAK"/>
    <property type="match status" value="1"/>
</dbReference>
<dbReference type="FunFam" id="2.60.120.200:FF:000086">
    <property type="entry name" value="L-type lectin-domain containing receptor kinase S.4"/>
    <property type="match status" value="1"/>
</dbReference>
<evidence type="ECO:0000313" key="26">
    <source>
        <dbReference type="EMBL" id="KDP39903.1"/>
    </source>
</evidence>
<reference evidence="26 27" key="1">
    <citation type="journal article" date="2014" name="PLoS ONE">
        <title>Global Analysis of Gene Expression Profiles in Physic Nut (Jatropha curcas L.) Seedlings Exposed to Salt Stress.</title>
        <authorList>
            <person name="Zhang L."/>
            <person name="Zhang C."/>
            <person name="Wu P."/>
            <person name="Chen Y."/>
            <person name="Li M."/>
            <person name="Jiang H."/>
            <person name="Wu G."/>
        </authorList>
    </citation>
    <scope>NUCLEOTIDE SEQUENCE [LARGE SCALE GENOMIC DNA]</scope>
    <source>
        <strain evidence="27">cv. GZQX0401</strain>
        <tissue evidence="26">Young leaves</tissue>
    </source>
</reference>
<dbReference type="InterPro" id="IPR017441">
    <property type="entry name" value="Protein_kinase_ATP_BS"/>
</dbReference>
<dbReference type="InterPro" id="IPR011009">
    <property type="entry name" value="Kinase-like_dom_sf"/>
</dbReference>
<keyword evidence="16 23" id="KW-1133">Transmembrane helix</keyword>
<dbReference type="Proteomes" id="UP000027138">
    <property type="component" value="Unassembled WGS sequence"/>
</dbReference>
<evidence type="ECO:0000256" key="22">
    <source>
        <dbReference type="PROSITE-ProRule" id="PRU10141"/>
    </source>
</evidence>
<keyword evidence="11" id="KW-0430">Lectin</keyword>
<evidence type="ECO:0000256" key="9">
    <source>
        <dbReference type="ARBA" id="ARBA00022692"/>
    </source>
</evidence>
<protein>
    <recommendedName>
        <fullName evidence="5">non-specific serine/threonine protein kinase</fullName>
        <ecNumber evidence="5">2.7.11.1</ecNumber>
    </recommendedName>
</protein>
<dbReference type="GO" id="GO:0005886">
    <property type="term" value="C:plasma membrane"/>
    <property type="evidence" value="ECO:0007669"/>
    <property type="project" value="UniProtKB-SubCell"/>
</dbReference>
<dbReference type="GO" id="GO:0030246">
    <property type="term" value="F:carbohydrate binding"/>
    <property type="evidence" value="ECO:0007669"/>
    <property type="project" value="UniProtKB-KW"/>
</dbReference>
<dbReference type="Pfam" id="PF00139">
    <property type="entry name" value="Lectin_legB"/>
    <property type="match status" value="1"/>
</dbReference>
<evidence type="ECO:0000256" key="3">
    <source>
        <dbReference type="ARBA" id="ARBA00008536"/>
    </source>
</evidence>
<evidence type="ECO:0000256" key="2">
    <source>
        <dbReference type="ARBA" id="ARBA00007606"/>
    </source>
</evidence>
<comment type="subcellular location">
    <subcellularLocation>
        <location evidence="1">Cell membrane</location>
        <topology evidence="1">Single-pass type I membrane protein</topology>
    </subcellularLocation>
</comment>
<evidence type="ECO:0000256" key="21">
    <source>
        <dbReference type="ARBA" id="ARBA00048679"/>
    </source>
</evidence>
<evidence type="ECO:0000256" key="14">
    <source>
        <dbReference type="ARBA" id="ARBA00022821"/>
    </source>
</evidence>
<dbReference type="SMART" id="SM00220">
    <property type="entry name" value="S_TKc"/>
    <property type="match status" value="1"/>
</dbReference>
<dbReference type="Pfam" id="PF00069">
    <property type="entry name" value="Pkinase"/>
    <property type="match status" value="1"/>
</dbReference>
<dbReference type="InterPro" id="IPR008271">
    <property type="entry name" value="Ser/Thr_kinase_AS"/>
</dbReference>
<dbReference type="Gene3D" id="1.10.510.10">
    <property type="entry name" value="Transferase(Phosphotransferase) domain 1"/>
    <property type="match status" value="1"/>
</dbReference>
<dbReference type="GO" id="GO:0042742">
    <property type="term" value="P:defense response to bacterium"/>
    <property type="evidence" value="ECO:0007669"/>
    <property type="project" value="UniProtKB-ARBA"/>
</dbReference>
<keyword evidence="19" id="KW-0325">Glycoprotein</keyword>
<dbReference type="EC" id="2.7.11.1" evidence="5"/>
<evidence type="ECO:0000256" key="12">
    <source>
        <dbReference type="ARBA" id="ARBA00022741"/>
    </source>
</evidence>
<keyword evidence="17 23" id="KW-0472">Membrane</keyword>
<keyword evidence="8" id="KW-0808">Transferase</keyword>
<dbReference type="InterPro" id="IPR050528">
    <property type="entry name" value="L-type_Lectin-RKs"/>
</dbReference>
<dbReference type="OrthoDB" id="543442at2759"/>
<evidence type="ECO:0000256" key="16">
    <source>
        <dbReference type="ARBA" id="ARBA00022989"/>
    </source>
</evidence>
<keyword evidence="14" id="KW-0611">Plant defense</keyword>
<dbReference type="CDD" id="cd06899">
    <property type="entry name" value="lectin_legume_LecRK_Arcelin_ConA"/>
    <property type="match status" value="1"/>
</dbReference>
<evidence type="ECO:0000256" key="24">
    <source>
        <dbReference type="SAM" id="SignalP"/>
    </source>
</evidence>
<keyword evidence="18" id="KW-0675">Receptor</keyword>
<dbReference type="EMBL" id="KK914336">
    <property type="protein sequence ID" value="KDP39903.1"/>
    <property type="molecule type" value="Genomic_DNA"/>
</dbReference>
<proteinExistence type="inferred from homology"/>
<dbReference type="Gene3D" id="3.30.200.20">
    <property type="entry name" value="Phosphorylase Kinase, domain 1"/>
    <property type="match status" value="1"/>
</dbReference>
<keyword evidence="6" id="KW-1003">Cell membrane</keyword>
<keyword evidence="9 23" id="KW-0812">Transmembrane</keyword>
<dbReference type="PROSITE" id="PS00108">
    <property type="entry name" value="PROTEIN_KINASE_ST"/>
    <property type="match status" value="1"/>
</dbReference>
<evidence type="ECO:0000256" key="8">
    <source>
        <dbReference type="ARBA" id="ARBA00022679"/>
    </source>
</evidence>
<evidence type="ECO:0000256" key="1">
    <source>
        <dbReference type="ARBA" id="ARBA00004251"/>
    </source>
</evidence>
<name>A0A067KY43_JATCU</name>
<dbReference type="PROSITE" id="PS00107">
    <property type="entry name" value="PROTEIN_KINASE_ATP"/>
    <property type="match status" value="1"/>
</dbReference>
<dbReference type="PROSITE" id="PS50011">
    <property type="entry name" value="PROTEIN_KINASE_DOM"/>
    <property type="match status" value="1"/>
</dbReference>
<evidence type="ECO:0000256" key="13">
    <source>
        <dbReference type="ARBA" id="ARBA00022777"/>
    </source>
</evidence>
<evidence type="ECO:0000256" key="20">
    <source>
        <dbReference type="ARBA" id="ARBA00047899"/>
    </source>
</evidence>
<feature type="transmembrane region" description="Helical" evidence="23">
    <location>
        <begin position="289"/>
        <end position="312"/>
    </location>
</feature>
<evidence type="ECO:0000259" key="25">
    <source>
        <dbReference type="PROSITE" id="PS50011"/>
    </source>
</evidence>
<evidence type="ECO:0000256" key="17">
    <source>
        <dbReference type="ARBA" id="ARBA00023136"/>
    </source>
</evidence>
<feature type="chain" id="PRO_5001639968" description="non-specific serine/threonine protein kinase" evidence="24">
    <location>
        <begin position="18"/>
        <end position="670"/>
    </location>
</feature>
<evidence type="ECO:0000256" key="15">
    <source>
        <dbReference type="ARBA" id="ARBA00022840"/>
    </source>
</evidence>
<evidence type="ECO:0000256" key="18">
    <source>
        <dbReference type="ARBA" id="ARBA00023170"/>
    </source>
</evidence>
<dbReference type="AlphaFoldDB" id="A0A067KY43"/>
<dbReference type="InterPro" id="IPR000719">
    <property type="entry name" value="Prot_kinase_dom"/>
</dbReference>
<evidence type="ECO:0000256" key="6">
    <source>
        <dbReference type="ARBA" id="ARBA00022475"/>
    </source>
</evidence>
<keyword evidence="27" id="KW-1185">Reference proteome</keyword>
<comment type="similarity">
    <text evidence="4">In the C-terminal section; belongs to the protein kinase superfamily. Ser/Thr protein kinase family.</text>
</comment>
<gene>
    <name evidence="26" type="ORF">JCGZ_03434</name>
</gene>
<accession>A0A067KY43</accession>
<dbReference type="SUPFAM" id="SSF56112">
    <property type="entry name" value="Protein kinase-like (PK-like)"/>
    <property type="match status" value="1"/>
</dbReference>
<evidence type="ECO:0000256" key="19">
    <source>
        <dbReference type="ARBA" id="ARBA00023180"/>
    </source>
</evidence>
<comment type="similarity">
    <text evidence="2">Belongs to the leguminous lectin family.</text>
</comment>
<evidence type="ECO:0000256" key="11">
    <source>
        <dbReference type="ARBA" id="ARBA00022734"/>
    </source>
</evidence>
<dbReference type="Gene3D" id="2.60.120.200">
    <property type="match status" value="1"/>
</dbReference>
<evidence type="ECO:0000256" key="5">
    <source>
        <dbReference type="ARBA" id="ARBA00012513"/>
    </source>
</evidence>
<dbReference type="PROSITE" id="PS00307">
    <property type="entry name" value="LECTIN_LEGUME_BETA"/>
    <property type="match status" value="1"/>
</dbReference>
<evidence type="ECO:0000256" key="10">
    <source>
        <dbReference type="ARBA" id="ARBA00022729"/>
    </source>
</evidence>
<dbReference type="PANTHER" id="PTHR27007">
    <property type="match status" value="1"/>
</dbReference>
<dbReference type="FunFam" id="3.30.200.20:FF:000112">
    <property type="entry name" value="Lectin-domain containing receptor kinase A4.3"/>
    <property type="match status" value="1"/>
</dbReference>
<dbReference type="GO" id="GO:0004674">
    <property type="term" value="F:protein serine/threonine kinase activity"/>
    <property type="evidence" value="ECO:0007669"/>
    <property type="project" value="UniProtKB-KW"/>
</dbReference>